<dbReference type="GO" id="GO:0015833">
    <property type="term" value="P:peptide transport"/>
    <property type="evidence" value="ECO:0007669"/>
    <property type="project" value="TreeGrafter"/>
</dbReference>
<dbReference type="Proteomes" id="UP000176444">
    <property type="component" value="Unassembled WGS sequence"/>
</dbReference>
<comment type="similarity">
    <text evidence="1">Belongs to the bacterial solute-binding protein 5 family.</text>
</comment>
<keyword evidence="2" id="KW-0813">Transport</keyword>
<keyword evidence="3" id="KW-0732">Signal</keyword>
<dbReference type="Gene3D" id="3.40.190.10">
    <property type="entry name" value="Periplasmic binding protein-like II"/>
    <property type="match status" value="1"/>
</dbReference>
<sequence>MLFSAIKVLLLNIVLALATLIPQSTLSIGMIGQPSSFLPHDAKSDSEKLISQLIFKGLFKYQDGELKTDLLSDWNVSDDLITYTFKIKADAKWQDGTPISSNDIIYTLSLYKKLINEMEIEKTGEKEVQIKLSTPTSMLPSILTLGIEPAHLPNQSKIQPTGSTSYRILFIQKERDSIQKVIIQSFSGNKQYNRVSISFYKNENDQQTAYKLAEISSFLSNSDITLPGANKISITYLGRYFVLLFNTEQPALSLTENRKVLESALDIETQLKKHYYENTIISKGPVSETFASKGALFKSAYNPNAKLTTSQSSAMTKLEIILPNNNDGRQIESLLRDSWEDKLEIDLEIEFLDLDEIVQKGKKGEYDVLFIGHETSPDPDRYAFWHSTQTNLLNFSGFSDLRADKALEEGRKTFDQKERIKHYSIFQDVMSTKIPAVFLYHPGSYLYISEKTQANLPKVIYYPSDILKNL</sequence>
<evidence type="ECO:0000256" key="3">
    <source>
        <dbReference type="ARBA" id="ARBA00022729"/>
    </source>
</evidence>
<reference evidence="5 6" key="1">
    <citation type="journal article" date="2016" name="Nat. Commun.">
        <title>Thousands of microbial genomes shed light on interconnected biogeochemical processes in an aquifer system.</title>
        <authorList>
            <person name="Anantharaman K."/>
            <person name="Brown C.T."/>
            <person name="Hug L.A."/>
            <person name="Sharon I."/>
            <person name="Castelle C.J."/>
            <person name="Probst A.J."/>
            <person name="Thomas B.C."/>
            <person name="Singh A."/>
            <person name="Wilkins M.J."/>
            <person name="Karaoz U."/>
            <person name="Brodie E.L."/>
            <person name="Williams K.H."/>
            <person name="Hubbard S.S."/>
            <person name="Banfield J.F."/>
        </authorList>
    </citation>
    <scope>NUCLEOTIDE SEQUENCE [LARGE SCALE GENOMIC DNA]</scope>
</reference>
<gene>
    <name evidence="5" type="ORF">A2713_00525</name>
</gene>
<name>A0A1F4US19_UNCKA</name>
<dbReference type="EMBL" id="MEUX01000025">
    <property type="protein sequence ID" value="OGC46973.1"/>
    <property type="molecule type" value="Genomic_DNA"/>
</dbReference>
<evidence type="ECO:0000313" key="6">
    <source>
        <dbReference type="Proteomes" id="UP000176444"/>
    </source>
</evidence>
<dbReference type="InterPro" id="IPR039424">
    <property type="entry name" value="SBP_5"/>
</dbReference>
<dbReference type="GO" id="GO:0043190">
    <property type="term" value="C:ATP-binding cassette (ABC) transporter complex"/>
    <property type="evidence" value="ECO:0007669"/>
    <property type="project" value="InterPro"/>
</dbReference>
<dbReference type="PIRSF" id="PIRSF002741">
    <property type="entry name" value="MppA"/>
    <property type="match status" value="1"/>
</dbReference>
<proteinExistence type="inferred from homology"/>
<dbReference type="Pfam" id="PF00496">
    <property type="entry name" value="SBP_bac_5"/>
    <property type="match status" value="1"/>
</dbReference>
<dbReference type="SUPFAM" id="SSF53850">
    <property type="entry name" value="Periplasmic binding protein-like II"/>
    <property type="match status" value="1"/>
</dbReference>
<dbReference type="GO" id="GO:0042597">
    <property type="term" value="C:periplasmic space"/>
    <property type="evidence" value="ECO:0007669"/>
    <property type="project" value="UniProtKB-ARBA"/>
</dbReference>
<evidence type="ECO:0000256" key="2">
    <source>
        <dbReference type="ARBA" id="ARBA00022448"/>
    </source>
</evidence>
<dbReference type="PANTHER" id="PTHR30290">
    <property type="entry name" value="PERIPLASMIC BINDING COMPONENT OF ABC TRANSPORTER"/>
    <property type="match status" value="1"/>
</dbReference>
<organism evidence="5 6">
    <name type="scientific">candidate division WWE3 bacterium RIFCSPHIGHO2_01_FULL_35_17</name>
    <dbReference type="NCBI Taxonomy" id="1802614"/>
    <lineage>
        <taxon>Bacteria</taxon>
        <taxon>Katanobacteria</taxon>
    </lineage>
</organism>
<feature type="domain" description="Solute-binding protein family 5" evidence="4">
    <location>
        <begin position="66"/>
        <end position="387"/>
    </location>
</feature>
<evidence type="ECO:0000313" key="5">
    <source>
        <dbReference type="EMBL" id="OGC46973.1"/>
    </source>
</evidence>
<comment type="caution">
    <text evidence="5">The sequence shown here is derived from an EMBL/GenBank/DDBJ whole genome shotgun (WGS) entry which is preliminary data.</text>
</comment>
<evidence type="ECO:0000259" key="4">
    <source>
        <dbReference type="Pfam" id="PF00496"/>
    </source>
</evidence>
<dbReference type="AlphaFoldDB" id="A0A1F4US19"/>
<accession>A0A1F4US19</accession>
<dbReference type="Gene3D" id="3.90.76.10">
    <property type="entry name" value="Dipeptide-binding Protein, Domain 1"/>
    <property type="match status" value="1"/>
</dbReference>
<dbReference type="Gene3D" id="3.10.105.10">
    <property type="entry name" value="Dipeptide-binding Protein, Domain 3"/>
    <property type="match status" value="1"/>
</dbReference>
<dbReference type="InterPro" id="IPR030678">
    <property type="entry name" value="Peptide/Ni-bd"/>
</dbReference>
<evidence type="ECO:0000256" key="1">
    <source>
        <dbReference type="ARBA" id="ARBA00005695"/>
    </source>
</evidence>
<protein>
    <recommendedName>
        <fullName evidence="4">Solute-binding protein family 5 domain-containing protein</fullName>
    </recommendedName>
</protein>
<dbReference type="InterPro" id="IPR000914">
    <property type="entry name" value="SBP_5_dom"/>
</dbReference>
<dbReference type="PANTHER" id="PTHR30290:SF9">
    <property type="entry name" value="OLIGOPEPTIDE-BINDING PROTEIN APPA"/>
    <property type="match status" value="1"/>
</dbReference>
<dbReference type="GO" id="GO:1904680">
    <property type="term" value="F:peptide transmembrane transporter activity"/>
    <property type="evidence" value="ECO:0007669"/>
    <property type="project" value="TreeGrafter"/>
</dbReference>